<keyword evidence="2" id="KW-1185">Reference proteome</keyword>
<evidence type="ECO:0000259" key="1">
    <source>
        <dbReference type="Pfam" id="PF07679"/>
    </source>
</evidence>
<evidence type="ECO:0000313" key="2">
    <source>
        <dbReference type="Proteomes" id="UP000887566"/>
    </source>
</evidence>
<dbReference type="InterPro" id="IPR013098">
    <property type="entry name" value="Ig_I-set"/>
</dbReference>
<dbReference type="InterPro" id="IPR036179">
    <property type="entry name" value="Ig-like_dom_sf"/>
</dbReference>
<dbReference type="Proteomes" id="UP000887566">
    <property type="component" value="Unplaced"/>
</dbReference>
<dbReference type="AlphaFoldDB" id="A0A914WG59"/>
<accession>A0A914WG59</accession>
<feature type="domain" description="Immunoglobulin I-set" evidence="1">
    <location>
        <begin position="8"/>
        <end position="75"/>
    </location>
</feature>
<dbReference type="WBParaSite" id="PSAMB.scaffold3813size16807.g22567.t1">
    <property type="protein sequence ID" value="PSAMB.scaffold3813size16807.g22567.t1"/>
    <property type="gene ID" value="PSAMB.scaffold3813size16807.g22567"/>
</dbReference>
<reference evidence="3" key="1">
    <citation type="submission" date="2022-11" db="UniProtKB">
        <authorList>
            <consortium name="WormBaseParasite"/>
        </authorList>
    </citation>
    <scope>IDENTIFICATION</scope>
</reference>
<dbReference type="Gene3D" id="2.60.40.10">
    <property type="entry name" value="Immunoglobulins"/>
    <property type="match status" value="1"/>
</dbReference>
<protein>
    <submittedName>
        <fullName evidence="3">Immunoglobulin I-set domain-containing protein</fullName>
    </submittedName>
</protein>
<sequence>ARAKSPTEMTAQWYKNDKKVVLDDRVKAVMKKDDKDKEGYQFLLEIHGPQKDDEAKYKIVIKNAEGQNQQALNLAFD</sequence>
<dbReference type="Pfam" id="PF07679">
    <property type="entry name" value="I-set"/>
    <property type="match status" value="1"/>
</dbReference>
<name>A0A914WG59_9BILA</name>
<organism evidence="2 3">
    <name type="scientific">Plectus sambesii</name>
    <dbReference type="NCBI Taxonomy" id="2011161"/>
    <lineage>
        <taxon>Eukaryota</taxon>
        <taxon>Metazoa</taxon>
        <taxon>Ecdysozoa</taxon>
        <taxon>Nematoda</taxon>
        <taxon>Chromadorea</taxon>
        <taxon>Plectida</taxon>
        <taxon>Plectina</taxon>
        <taxon>Plectoidea</taxon>
        <taxon>Plectidae</taxon>
        <taxon>Plectus</taxon>
    </lineage>
</organism>
<dbReference type="InterPro" id="IPR013783">
    <property type="entry name" value="Ig-like_fold"/>
</dbReference>
<evidence type="ECO:0000313" key="3">
    <source>
        <dbReference type="WBParaSite" id="PSAMB.scaffold3813size16807.g22567.t1"/>
    </source>
</evidence>
<dbReference type="SUPFAM" id="SSF48726">
    <property type="entry name" value="Immunoglobulin"/>
    <property type="match status" value="1"/>
</dbReference>
<proteinExistence type="predicted"/>